<dbReference type="SUPFAM" id="SSF53649">
    <property type="entry name" value="Alkaline phosphatase-like"/>
    <property type="match status" value="1"/>
</dbReference>
<dbReference type="AlphaFoldDB" id="A0A517NXB6"/>
<dbReference type="InterPro" id="IPR050738">
    <property type="entry name" value="Sulfatase"/>
</dbReference>
<keyword evidence="6" id="KW-0106">Calcium</keyword>
<accession>A0A517NXB6</accession>
<dbReference type="InterPro" id="IPR000917">
    <property type="entry name" value="Sulfatase_N"/>
</dbReference>
<dbReference type="CDD" id="cd16144">
    <property type="entry name" value="ARS_like"/>
    <property type="match status" value="1"/>
</dbReference>
<keyword evidence="9" id="KW-1185">Reference proteome</keyword>
<dbReference type="InterPro" id="IPR024607">
    <property type="entry name" value="Sulfatase_CS"/>
</dbReference>
<evidence type="ECO:0000256" key="5">
    <source>
        <dbReference type="ARBA" id="ARBA00022801"/>
    </source>
</evidence>
<evidence type="ECO:0000313" key="9">
    <source>
        <dbReference type="Proteomes" id="UP000319817"/>
    </source>
</evidence>
<evidence type="ECO:0000256" key="2">
    <source>
        <dbReference type="ARBA" id="ARBA00008779"/>
    </source>
</evidence>
<gene>
    <name evidence="8" type="primary">atsA_57</name>
    <name evidence="8" type="ORF">K239x_37480</name>
</gene>
<comment type="similarity">
    <text evidence="2">Belongs to the sulfatase family.</text>
</comment>
<keyword evidence="5 8" id="KW-0378">Hydrolase</keyword>
<dbReference type="Gene3D" id="3.30.1120.10">
    <property type="match status" value="1"/>
</dbReference>
<dbReference type="Gene3D" id="3.40.720.10">
    <property type="entry name" value="Alkaline Phosphatase, subunit A"/>
    <property type="match status" value="1"/>
</dbReference>
<dbReference type="Pfam" id="PF00884">
    <property type="entry name" value="Sulfatase"/>
    <property type="match status" value="1"/>
</dbReference>
<organism evidence="8 9">
    <name type="scientific">Stieleria marina</name>
    <dbReference type="NCBI Taxonomy" id="1930275"/>
    <lineage>
        <taxon>Bacteria</taxon>
        <taxon>Pseudomonadati</taxon>
        <taxon>Planctomycetota</taxon>
        <taxon>Planctomycetia</taxon>
        <taxon>Pirellulales</taxon>
        <taxon>Pirellulaceae</taxon>
        <taxon>Stieleria</taxon>
    </lineage>
</organism>
<dbReference type="Proteomes" id="UP000319817">
    <property type="component" value="Chromosome"/>
</dbReference>
<feature type="domain" description="Sulfatase N-terminal" evidence="7">
    <location>
        <begin position="50"/>
        <end position="395"/>
    </location>
</feature>
<dbReference type="PANTHER" id="PTHR42693">
    <property type="entry name" value="ARYLSULFATASE FAMILY MEMBER"/>
    <property type="match status" value="1"/>
</dbReference>
<comment type="cofactor">
    <cofactor evidence="1">
        <name>Ca(2+)</name>
        <dbReference type="ChEBI" id="CHEBI:29108"/>
    </cofactor>
</comment>
<evidence type="ECO:0000256" key="3">
    <source>
        <dbReference type="ARBA" id="ARBA00022723"/>
    </source>
</evidence>
<dbReference type="EMBL" id="CP036526">
    <property type="protein sequence ID" value="QDT11748.1"/>
    <property type="molecule type" value="Genomic_DNA"/>
</dbReference>
<dbReference type="PANTHER" id="PTHR42693:SF42">
    <property type="entry name" value="ARYLSULFATASE G"/>
    <property type="match status" value="1"/>
</dbReference>
<evidence type="ECO:0000256" key="4">
    <source>
        <dbReference type="ARBA" id="ARBA00022729"/>
    </source>
</evidence>
<evidence type="ECO:0000313" key="8">
    <source>
        <dbReference type="EMBL" id="QDT11748.1"/>
    </source>
</evidence>
<name>A0A517NXB6_9BACT</name>
<evidence type="ECO:0000259" key="7">
    <source>
        <dbReference type="Pfam" id="PF00884"/>
    </source>
</evidence>
<sequence>MKLATLTTNTYHMLNFRNTLSTLGPRVLISLALVSLTLVSGTTTVDAAQPNIVFILVDDLGYMDIGANNPDTFYETPHIDRLAASGMRFTNGYAANPVCSPTRYSIMTGRWPSRVKATNFFAGRRPGKFLPGKLVDRMALEEITLAEALKTKDYRTFFAGKWHLGPTEEFWPTKQGFDVNKAGHNAGGPYKGGKYFSPYGNPRLGDGPKGEHLTARLADETVNFIRESKDQPFMAYLAFYSVHTPLMAPKKLVQKYRDKLTKMDLSDEGTFADEEQVWQNSKKPRRVRVVQSHAIYAAMVESVDNAVGKVINALEEQGIADNTIVCLTSDNGGLSTSEGSPTSNLPLRGGKGWIYEGGIREAFLIRAPGVTQASTTCEVPVMSIDFFPTLLELSNIKHDAVDGKSLVPLLKQESKWEREELYWHYPHYSNQGGFPGAAIRQGDWKLIERFEDGRTQLYNLASDIGESVDLAQKDPERVDELKSKLHAWYKEVDAEFLQAKPDGPSPWRAE</sequence>
<dbReference type="FunFam" id="3.40.720.10:FF:000065">
    <property type="entry name" value="Arylsulfatase A"/>
    <property type="match status" value="1"/>
</dbReference>
<keyword evidence="3" id="KW-0479">Metal-binding</keyword>
<dbReference type="InterPro" id="IPR017850">
    <property type="entry name" value="Alkaline_phosphatase_core_sf"/>
</dbReference>
<dbReference type="GO" id="GO:0046872">
    <property type="term" value="F:metal ion binding"/>
    <property type="evidence" value="ECO:0007669"/>
    <property type="project" value="UniProtKB-KW"/>
</dbReference>
<dbReference type="PROSITE" id="PS00523">
    <property type="entry name" value="SULFATASE_1"/>
    <property type="match status" value="1"/>
</dbReference>
<evidence type="ECO:0000256" key="1">
    <source>
        <dbReference type="ARBA" id="ARBA00001913"/>
    </source>
</evidence>
<proteinExistence type="inferred from homology"/>
<keyword evidence="4" id="KW-0732">Signal</keyword>
<reference evidence="8 9" key="1">
    <citation type="submission" date="2019-02" db="EMBL/GenBank/DDBJ databases">
        <title>Deep-cultivation of Planctomycetes and their phenomic and genomic characterization uncovers novel biology.</title>
        <authorList>
            <person name="Wiegand S."/>
            <person name="Jogler M."/>
            <person name="Boedeker C."/>
            <person name="Pinto D."/>
            <person name="Vollmers J."/>
            <person name="Rivas-Marin E."/>
            <person name="Kohn T."/>
            <person name="Peeters S.H."/>
            <person name="Heuer A."/>
            <person name="Rast P."/>
            <person name="Oberbeckmann S."/>
            <person name="Bunk B."/>
            <person name="Jeske O."/>
            <person name="Meyerdierks A."/>
            <person name="Storesund J.E."/>
            <person name="Kallscheuer N."/>
            <person name="Luecker S."/>
            <person name="Lage O.M."/>
            <person name="Pohl T."/>
            <person name="Merkel B.J."/>
            <person name="Hornburger P."/>
            <person name="Mueller R.-W."/>
            <person name="Bruemmer F."/>
            <person name="Labrenz M."/>
            <person name="Spormann A.M."/>
            <person name="Op den Camp H."/>
            <person name="Overmann J."/>
            <person name="Amann R."/>
            <person name="Jetten M.S.M."/>
            <person name="Mascher T."/>
            <person name="Medema M.H."/>
            <person name="Devos D.P."/>
            <person name="Kaster A.-K."/>
            <person name="Ovreas L."/>
            <person name="Rohde M."/>
            <person name="Galperin M.Y."/>
            <person name="Jogler C."/>
        </authorList>
    </citation>
    <scope>NUCLEOTIDE SEQUENCE [LARGE SCALE GENOMIC DNA]</scope>
    <source>
        <strain evidence="8 9">K23_9</strain>
    </source>
</reference>
<dbReference type="GO" id="GO:0004065">
    <property type="term" value="F:arylsulfatase activity"/>
    <property type="evidence" value="ECO:0007669"/>
    <property type="project" value="UniProtKB-EC"/>
</dbReference>
<evidence type="ECO:0000256" key="6">
    <source>
        <dbReference type="ARBA" id="ARBA00022837"/>
    </source>
</evidence>
<protein>
    <submittedName>
        <fullName evidence="8">Arylsulfatase</fullName>
        <ecNumber evidence="8">3.1.6.1</ecNumber>
    </submittedName>
</protein>
<dbReference type="EC" id="3.1.6.1" evidence="8"/>